<evidence type="ECO:0000313" key="4">
    <source>
        <dbReference type="EMBL" id="MDC2239131.1"/>
    </source>
</evidence>
<dbReference type="Proteomes" id="UP000440614">
    <property type="component" value="Unassembled WGS sequence"/>
</dbReference>
<dbReference type="PROSITE" id="PS51257">
    <property type="entry name" value="PROKAR_LIPOPROTEIN"/>
    <property type="match status" value="1"/>
</dbReference>
<reference evidence="7 8" key="2">
    <citation type="journal article" date="2019" name="Nat. Med.">
        <title>A library of human gut bacterial isolates paired with longitudinal multiomics data enables mechanistic microbiome research.</title>
        <authorList>
            <person name="Poyet M."/>
            <person name="Groussin M."/>
            <person name="Gibbons S.M."/>
            <person name="Avila-Pacheco J."/>
            <person name="Jiang X."/>
            <person name="Kearney S.M."/>
            <person name="Perrotta A.R."/>
            <person name="Berdy B."/>
            <person name="Zhao S."/>
            <person name="Lieberman T.D."/>
            <person name="Swanson P.K."/>
            <person name="Smith M."/>
            <person name="Roesemann S."/>
            <person name="Alexander J.E."/>
            <person name="Rich S.A."/>
            <person name="Livny J."/>
            <person name="Vlamakis H."/>
            <person name="Clish C."/>
            <person name="Bullock K."/>
            <person name="Deik A."/>
            <person name="Scott J."/>
            <person name="Pierce K.A."/>
            <person name="Xavier R.J."/>
            <person name="Alm E.J."/>
        </authorList>
    </citation>
    <scope>NUCLEOTIDE SEQUENCE [LARGE SCALE GENOMIC DNA]</scope>
    <source>
        <strain evidence="3 7">BIOML-A162</strain>
        <strain evidence="2 8">BIOML-A188</strain>
    </source>
</reference>
<evidence type="ECO:0000313" key="7">
    <source>
        <dbReference type="Proteomes" id="UP000436858"/>
    </source>
</evidence>
<proteinExistence type="predicted"/>
<dbReference type="DNASU" id="1072961"/>
<reference evidence="4" key="3">
    <citation type="submission" date="2022-10" db="EMBL/GenBank/DDBJ databases">
        <title>Human gut microbiome strain richness.</title>
        <authorList>
            <person name="Chen-Liaw A."/>
        </authorList>
    </citation>
    <scope>NUCLEOTIDE SEQUENCE</scope>
    <source>
        <strain evidence="4">1001283st1_A3_1001283B150304_161114</strain>
    </source>
</reference>
<dbReference type="Proteomes" id="UP000284785">
    <property type="component" value="Unassembled WGS sequence"/>
</dbReference>
<evidence type="ECO:0000313" key="6">
    <source>
        <dbReference type="Proteomes" id="UP000284785"/>
    </source>
</evidence>
<dbReference type="EMBL" id="WCRY01000016">
    <property type="protein sequence ID" value="KAB4479847.1"/>
    <property type="molecule type" value="Genomic_DNA"/>
</dbReference>
<dbReference type="RefSeq" id="WP_008764585.1">
    <property type="nucleotide sequence ID" value="NZ_BAABXH010000002.1"/>
</dbReference>
<reference evidence="5 6" key="1">
    <citation type="submission" date="2018-08" db="EMBL/GenBank/DDBJ databases">
        <title>A genome reference for cultivated species of the human gut microbiota.</title>
        <authorList>
            <person name="Zou Y."/>
            <person name="Xue W."/>
            <person name="Luo G."/>
        </authorList>
    </citation>
    <scope>NUCLEOTIDE SEQUENCE [LARGE SCALE GENOMIC DNA]</scope>
    <source>
        <strain evidence="5 6">AM30-26</strain>
    </source>
</reference>
<evidence type="ECO:0000313" key="3">
    <source>
        <dbReference type="EMBL" id="KAB4479847.1"/>
    </source>
</evidence>
<protein>
    <submittedName>
        <fullName evidence="4">Ig-like domain-containing protein</fullName>
    </submittedName>
</protein>
<dbReference type="Pfam" id="PF02368">
    <property type="entry name" value="Big_2"/>
    <property type="match status" value="1"/>
</dbReference>
<dbReference type="Proteomes" id="UP001217776">
    <property type="component" value="Unassembled WGS sequence"/>
</dbReference>
<accession>C6IL61</accession>
<dbReference type="EMBL" id="JAQNVG010000077">
    <property type="protein sequence ID" value="MDC2239131.1"/>
    <property type="molecule type" value="Genomic_DNA"/>
</dbReference>
<organism evidence="4 9">
    <name type="scientific">Bacteroides thetaiotaomicron</name>
    <dbReference type="NCBI Taxonomy" id="818"/>
    <lineage>
        <taxon>Bacteria</taxon>
        <taxon>Pseudomonadati</taxon>
        <taxon>Bacteroidota</taxon>
        <taxon>Bacteroidia</taxon>
        <taxon>Bacteroidales</taxon>
        <taxon>Bacteroidaceae</taxon>
        <taxon>Bacteroides</taxon>
    </lineage>
</organism>
<dbReference type="GeneID" id="60925612"/>
<evidence type="ECO:0000313" key="9">
    <source>
        <dbReference type="Proteomes" id="UP001217776"/>
    </source>
</evidence>
<name>A0A0P0FIA6_BACT4</name>
<dbReference type="InterPro" id="IPR008964">
    <property type="entry name" value="Invasin/intimin_cell_adhesion"/>
</dbReference>
<dbReference type="EMBL" id="WCSY01000004">
    <property type="protein sequence ID" value="KAB4314941.1"/>
    <property type="molecule type" value="Genomic_DNA"/>
</dbReference>
<evidence type="ECO:0000313" key="2">
    <source>
        <dbReference type="EMBL" id="KAB4314941.1"/>
    </source>
</evidence>
<dbReference type="EMBL" id="QSJP01000024">
    <property type="protein sequence ID" value="RHD83021.1"/>
    <property type="molecule type" value="Genomic_DNA"/>
</dbReference>
<dbReference type="Proteomes" id="UP000436858">
    <property type="component" value="Unassembled WGS sequence"/>
</dbReference>
<accession>A0A0P0FIA6</accession>
<evidence type="ECO:0000259" key="1">
    <source>
        <dbReference type="Pfam" id="PF02368"/>
    </source>
</evidence>
<dbReference type="SUPFAM" id="SSF49373">
    <property type="entry name" value="Invasin/intimin cell-adhesion fragments"/>
    <property type="match status" value="1"/>
</dbReference>
<dbReference type="AlphaFoldDB" id="A0A0P0FIA6"/>
<feature type="domain" description="BIG2" evidence="1">
    <location>
        <begin position="30"/>
        <end position="84"/>
    </location>
</feature>
<evidence type="ECO:0000313" key="5">
    <source>
        <dbReference type="EMBL" id="RHD83021.1"/>
    </source>
</evidence>
<sequence length="234" mass="25501">MKKILFLMTAVLVIAGCSKSEDGKLTLSANQVSLYSGDTKQVTVNDNATWSSKSEFVAEVSEDGIIKGNHVGKTIITATSDNGEALCEVVVNAKYSTYTEPVLEFGVDKATVKAKEKRTILEDKTSTLGYRGENSAVKSVAYLFENGKLTSSAIALSYSYTEEIAKFLSERYQVIGKDSDGAYYFINNDSDKYNMGVRLSVESGFIMVVYVPQSPKSRSIQAADLQELKSILGI</sequence>
<dbReference type="OMA" id="NFINYER"/>
<comment type="caution">
    <text evidence="4">The sequence shown here is derived from an EMBL/GenBank/DDBJ whole genome shotgun (WGS) entry which is preliminary data.</text>
</comment>
<dbReference type="Gene3D" id="2.60.40.1080">
    <property type="match status" value="1"/>
</dbReference>
<evidence type="ECO:0000313" key="8">
    <source>
        <dbReference type="Proteomes" id="UP000440614"/>
    </source>
</evidence>
<dbReference type="KEGG" id="btho:Btheta7330_03659"/>
<gene>
    <name evidence="5" type="ORF">DW780_21315</name>
    <name evidence="3" type="ORF">GAN91_16555</name>
    <name evidence="2" type="ORF">GAO51_06190</name>
    <name evidence="4" type="ORF">PO127_25635</name>
</gene>
<dbReference type="InterPro" id="IPR003343">
    <property type="entry name" value="Big_2"/>
</dbReference>